<gene>
    <name evidence="3" type="ORF">KCG34_21675</name>
</gene>
<dbReference type="PROSITE" id="PS50110">
    <property type="entry name" value="RESPONSE_REGULATORY"/>
    <property type="match status" value="1"/>
</dbReference>
<feature type="domain" description="Response regulatory" evidence="2">
    <location>
        <begin position="11"/>
        <end position="123"/>
    </location>
</feature>
<evidence type="ECO:0000313" key="3">
    <source>
        <dbReference type="EMBL" id="QUD90881.1"/>
    </source>
</evidence>
<dbReference type="Pfam" id="PF00072">
    <property type="entry name" value="Response_reg"/>
    <property type="match status" value="1"/>
</dbReference>
<dbReference type="InterPro" id="IPR011006">
    <property type="entry name" value="CheY-like_superfamily"/>
</dbReference>
<organism evidence="3 4">
    <name type="scientific">Phenylobacterium montanum</name>
    <dbReference type="NCBI Taxonomy" id="2823693"/>
    <lineage>
        <taxon>Bacteria</taxon>
        <taxon>Pseudomonadati</taxon>
        <taxon>Pseudomonadota</taxon>
        <taxon>Alphaproteobacteria</taxon>
        <taxon>Caulobacterales</taxon>
        <taxon>Caulobacteraceae</taxon>
        <taxon>Phenylobacterium</taxon>
    </lineage>
</organism>
<dbReference type="Gene3D" id="3.40.50.2300">
    <property type="match status" value="1"/>
</dbReference>
<dbReference type="AlphaFoldDB" id="A0A975G6D4"/>
<keyword evidence="4" id="KW-1185">Reference proteome</keyword>
<keyword evidence="1" id="KW-0597">Phosphoprotein</keyword>
<dbReference type="EMBL" id="CP073078">
    <property type="protein sequence ID" value="QUD90881.1"/>
    <property type="molecule type" value="Genomic_DNA"/>
</dbReference>
<dbReference type="SUPFAM" id="SSF52172">
    <property type="entry name" value="CheY-like"/>
    <property type="match status" value="1"/>
</dbReference>
<evidence type="ECO:0000256" key="1">
    <source>
        <dbReference type="PROSITE-ProRule" id="PRU00169"/>
    </source>
</evidence>
<sequence length="135" mass="14524">MEHNLALQGLRLMVVEDEPMAALEIQDMLGAFGCQIVGVASNLHKGLAIACNEGLALDGAVLDINLGGEQVYPVAERLKARGVPFIFSTGYGRAGQAPSFAHIPTLNKPYGPEDLEEMLVQVFVSSLKRRGFSVR</sequence>
<evidence type="ECO:0000259" key="2">
    <source>
        <dbReference type="PROSITE" id="PS50110"/>
    </source>
</evidence>
<protein>
    <submittedName>
        <fullName evidence="3">Response regulator</fullName>
    </submittedName>
</protein>
<dbReference type="KEGG" id="caul:KCG34_21675"/>
<dbReference type="GO" id="GO:0000160">
    <property type="term" value="P:phosphorelay signal transduction system"/>
    <property type="evidence" value="ECO:0007669"/>
    <property type="project" value="InterPro"/>
</dbReference>
<dbReference type="SMART" id="SM00448">
    <property type="entry name" value="REC"/>
    <property type="match status" value="1"/>
</dbReference>
<dbReference type="Proteomes" id="UP000676409">
    <property type="component" value="Chromosome"/>
</dbReference>
<proteinExistence type="predicted"/>
<feature type="modified residue" description="4-aspartylphosphate" evidence="1">
    <location>
        <position position="63"/>
    </location>
</feature>
<accession>A0A975G6D4</accession>
<dbReference type="InterPro" id="IPR001789">
    <property type="entry name" value="Sig_transdc_resp-reg_receiver"/>
</dbReference>
<reference evidence="3" key="1">
    <citation type="submission" date="2021-04" db="EMBL/GenBank/DDBJ databases">
        <title>The complete genome sequence of Caulobacter sp. S6.</title>
        <authorList>
            <person name="Tang Y."/>
            <person name="Ouyang W."/>
            <person name="Liu Q."/>
            <person name="Huang B."/>
            <person name="Guo Z."/>
            <person name="Lei P."/>
        </authorList>
    </citation>
    <scope>NUCLEOTIDE SEQUENCE</scope>
    <source>
        <strain evidence="3">S6</strain>
    </source>
</reference>
<name>A0A975G6D4_9CAUL</name>
<evidence type="ECO:0000313" key="4">
    <source>
        <dbReference type="Proteomes" id="UP000676409"/>
    </source>
</evidence>